<dbReference type="Proteomes" id="UP001286313">
    <property type="component" value="Unassembled WGS sequence"/>
</dbReference>
<accession>A0AAE1ELE8</accession>
<dbReference type="AlphaFoldDB" id="A0AAE1ELE8"/>
<feature type="compositionally biased region" description="Basic and acidic residues" evidence="1">
    <location>
        <begin position="31"/>
        <end position="46"/>
    </location>
</feature>
<comment type="caution">
    <text evidence="2">The sequence shown here is derived from an EMBL/GenBank/DDBJ whole genome shotgun (WGS) entry which is preliminary data.</text>
</comment>
<proteinExistence type="predicted"/>
<feature type="region of interest" description="Disordered" evidence="1">
    <location>
        <begin position="108"/>
        <end position="129"/>
    </location>
</feature>
<feature type="compositionally biased region" description="Low complexity" evidence="1">
    <location>
        <begin position="120"/>
        <end position="129"/>
    </location>
</feature>
<feature type="compositionally biased region" description="Polar residues" evidence="1">
    <location>
        <begin position="1"/>
        <end position="13"/>
    </location>
</feature>
<organism evidence="2 3">
    <name type="scientific">Petrolisthes cinctipes</name>
    <name type="common">Flat porcelain crab</name>
    <dbReference type="NCBI Taxonomy" id="88211"/>
    <lineage>
        <taxon>Eukaryota</taxon>
        <taxon>Metazoa</taxon>
        <taxon>Ecdysozoa</taxon>
        <taxon>Arthropoda</taxon>
        <taxon>Crustacea</taxon>
        <taxon>Multicrustacea</taxon>
        <taxon>Malacostraca</taxon>
        <taxon>Eumalacostraca</taxon>
        <taxon>Eucarida</taxon>
        <taxon>Decapoda</taxon>
        <taxon>Pleocyemata</taxon>
        <taxon>Anomura</taxon>
        <taxon>Galatheoidea</taxon>
        <taxon>Porcellanidae</taxon>
        <taxon>Petrolisthes</taxon>
    </lineage>
</organism>
<name>A0AAE1ELE8_PETCI</name>
<sequence length="241" mass="26864">MQQQLHMSSQNRSNSRKMVDRTHSNHGTRSYTRENVEHSPSKDRSYPSRPPPPLPVNAESTWLGSFHTRPGDMSGSSVSTHARPHKSRRVKNNLPVFDIEDILQDHSATFPKNTSRHAKSSSSSRKNLSSLYLAPVQPDSKHPSPQQQYLTLPSVHSFCSHCSPTTMTARPFLSPPRTPGSNASSVNLTPAKMEEGMVGISMPVHDSLVHFAKTAPMNRPITMAQLDVDNVRVKLRMEVNK</sequence>
<protein>
    <submittedName>
        <fullName evidence="2">Uncharacterized protein</fullName>
    </submittedName>
</protein>
<evidence type="ECO:0000313" key="3">
    <source>
        <dbReference type="Proteomes" id="UP001286313"/>
    </source>
</evidence>
<evidence type="ECO:0000256" key="1">
    <source>
        <dbReference type="SAM" id="MobiDB-lite"/>
    </source>
</evidence>
<feature type="compositionally biased region" description="Basic residues" evidence="1">
    <location>
        <begin position="82"/>
        <end position="91"/>
    </location>
</feature>
<keyword evidence="3" id="KW-1185">Reference proteome</keyword>
<reference evidence="2" key="1">
    <citation type="submission" date="2023-10" db="EMBL/GenBank/DDBJ databases">
        <title>Genome assemblies of two species of porcelain crab, Petrolisthes cinctipes and Petrolisthes manimaculis (Anomura: Porcellanidae).</title>
        <authorList>
            <person name="Angst P."/>
        </authorList>
    </citation>
    <scope>NUCLEOTIDE SEQUENCE</scope>
    <source>
        <strain evidence="2">PB745_01</strain>
        <tissue evidence="2">Gill</tissue>
    </source>
</reference>
<evidence type="ECO:0000313" key="2">
    <source>
        <dbReference type="EMBL" id="KAK3856078.1"/>
    </source>
</evidence>
<feature type="region of interest" description="Disordered" evidence="1">
    <location>
        <begin position="1"/>
        <end position="92"/>
    </location>
</feature>
<dbReference type="EMBL" id="JAWQEG010005992">
    <property type="protein sequence ID" value="KAK3856078.1"/>
    <property type="molecule type" value="Genomic_DNA"/>
</dbReference>
<gene>
    <name evidence="2" type="ORF">Pcinc_037561</name>
</gene>